<comment type="similarity">
    <text evidence="2">Belongs to the AzlC family.</text>
</comment>
<feature type="transmembrane region" description="Helical" evidence="8">
    <location>
        <begin position="210"/>
        <end position="229"/>
    </location>
</feature>
<feature type="transmembrane region" description="Helical" evidence="8">
    <location>
        <begin position="184"/>
        <end position="204"/>
    </location>
</feature>
<comment type="caution">
    <text evidence="9">The sequence shown here is derived from an EMBL/GenBank/DDBJ whole genome shotgun (WGS) entry which is preliminary data.</text>
</comment>
<protein>
    <submittedName>
        <fullName evidence="9">AzlC family ABC transporter permease</fullName>
    </submittedName>
</protein>
<keyword evidence="10" id="KW-1185">Reference proteome</keyword>
<comment type="subcellular location">
    <subcellularLocation>
        <location evidence="1">Cell membrane</location>
        <topology evidence="1">Multi-pass membrane protein</topology>
    </subcellularLocation>
</comment>
<proteinExistence type="inferred from homology"/>
<dbReference type="PANTHER" id="PTHR34979:SF1">
    <property type="entry name" value="INNER MEMBRANE PROTEIN YGAZ"/>
    <property type="match status" value="1"/>
</dbReference>
<name>A0ABS7LBI3_9FIRM</name>
<evidence type="ECO:0000313" key="10">
    <source>
        <dbReference type="Proteomes" id="UP000779049"/>
    </source>
</evidence>
<organism evidence="9 10">
    <name type="scientific">Sellimonas caecigallum</name>
    <dbReference type="NCBI Taxonomy" id="2592333"/>
    <lineage>
        <taxon>Bacteria</taxon>
        <taxon>Bacillati</taxon>
        <taxon>Bacillota</taxon>
        <taxon>Clostridia</taxon>
        <taxon>Lachnospirales</taxon>
        <taxon>Lachnospiraceae</taxon>
        <taxon>Sellimonas</taxon>
    </lineage>
</organism>
<evidence type="ECO:0000256" key="6">
    <source>
        <dbReference type="ARBA" id="ARBA00022989"/>
    </source>
</evidence>
<dbReference type="Pfam" id="PF03591">
    <property type="entry name" value="AzlC"/>
    <property type="match status" value="1"/>
</dbReference>
<evidence type="ECO:0000256" key="4">
    <source>
        <dbReference type="ARBA" id="ARBA00022475"/>
    </source>
</evidence>
<evidence type="ECO:0000256" key="8">
    <source>
        <dbReference type="SAM" id="Phobius"/>
    </source>
</evidence>
<keyword evidence="5 8" id="KW-0812">Transmembrane</keyword>
<evidence type="ECO:0000256" key="2">
    <source>
        <dbReference type="ARBA" id="ARBA00010735"/>
    </source>
</evidence>
<dbReference type="EMBL" id="VIRV01000033">
    <property type="protein sequence ID" value="MBY0759902.1"/>
    <property type="molecule type" value="Genomic_DNA"/>
</dbReference>
<evidence type="ECO:0000256" key="7">
    <source>
        <dbReference type="ARBA" id="ARBA00023136"/>
    </source>
</evidence>
<dbReference type="RefSeq" id="WP_087203065.1">
    <property type="nucleotide sequence ID" value="NZ_CP173660.1"/>
</dbReference>
<evidence type="ECO:0000256" key="1">
    <source>
        <dbReference type="ARBA" id="ARBA00004651"/>
    </source>
</evidence>
<dbReference type="InterPro" id="IPR011606">
    <property type="entry name" value="Brnchd-chn_aa_trnsp_permease"/>
</dbReference>
<keyword evidence="6 8" id="KW-1133">Transmembrane helix</keyword>
<keyword evidence="3" id="KW-0813">Transport</keyword>
<feature type="transmembrane region" description="Helical" evidence="8">
    <location>
        <begin position="159"/>
        <end position="177"/>
    </location>
</feature>
<evidence type="ECO:0000256" key="3">
    <source>
        <dbReference type="ARBA" id="ARBA00022448"/>
    </source>
</evidence>
<gene>
    <name evidence="9" type="ORF">FLB61_12625</name>
</gene>
<dbReference type="Proteomes" id="UP000779049">
    <property type="component" value="Unassembled WGS sequence"/>
</dbReference>
<reference evidence="9 10" key="1">
    <citation type="journal article" date="2020" name="New Microbes New Infect">
        <title>Sellimonas caecigallum sp. nov., description and genome sequence of a new member of the Sellimonas genus isolated from the cecum of feral chicken.</title>
        <authorList>
            <person name="Wongkuna S."/>
            <person name="Ghimire S."/>
            <person name="Antony L."/>
            <person name="Chankhamhaengdecha S."/>
            <person name="Janvilisri T."/>
            <person name="Scaria J."/>
        </authorList>
    </citation>
    <scope>NUCLEOTIDE SEQUENCE [LARGE SCALE GENOMIC DNA]</scope>
    <source>
        <strain evidence="9 10">SW451</strain>
    </source>
</reference>
<feature type="transmembrane region" description="Helical" evidence="8">
    <location>
        <begin position="128"/>
        <end position="147"/>
    </location>
</feature>
<keyword evidence="4" id="KW-1003">Cell membrane</keyword>
<dbReference type="PANTHER" id="PTHR34979">
    <property type="entry name" value="INNER MEMBRANE PROTEIN YGAZ"/>
    <property type="match status" value="1"/>
</dbReference>
<accession>A0ABS7LBI3</accession>
<keyword evidence="7 8" id="KW-0472">Membrane</keyword>
<evidence type="ECO:0000256" key="5">
    <source>
        <dbReference type="ARBA" id="ARBA00022692"/>
    </source>
</evidence>
<sequence>MEQKGKWFVRGIKDGVPIGLGYLAVSFTLGIASRKAGLTSIQAALMSLTNLTSAGEFAALSLITSQAAYAEMAFTQLIINLRYCLMSCALSQKIDPRAGIGHRFLVAFGVTDEIFGVSVASSGRLSPFYSYGMMSAAIPGWTIGTYVGVVSGEILPDRVLSAMSVALYAMFIAVIIPPCKENRIIAGIIVTAMAASTAMAYLPWVREISSGMRIIILTILIAGAAAILFPIKEGEEEENDGA</sequence>
<evidence type="ECO:0000313" key="9">
    <source>
        <dbReference type="EMBL" id="MBY0759902.1"/>
    </source>
</evidence>